<proteinExistence type="predicted"/>
<organism evidence="1 2">
    <name type="scientific">Micavibrio aeruginosavorus</name>
    <dbReference type="NCBI Taxonomy" id="349221"/>
    <lineage>
        <taxon>Bacteria</taxon>
        <taxon>Pseudomonadati</taxon>
        <taxon>Bdellovibrionota</taxon>
        <taxon>Bdellovibrionia</taxon>
        <taxon>Bdellovibrionales</taxon>
        <taxon>Pseudobdellovibrionaceae</taxon>
        <taxon>Micavibrio</taxon>
    </lineage>
</organism>
<accession>A0A2W5PMB8</accession>
<sequence>MGHKAEATELDLMFISIYMKIKERGLPLEVLCDAVSRKANVPQKCYELDRMIAIRREDGSRELGVRADGMVMIGMFPSMDSRGHVRLAVPERLAYYKNNLEYYQARLKL</sequence>
<reference evidence="1 2" key="1">
    <citation type="submission" date="2017-08" db="EMBL/GenBank/DDBJ databases">
        <title>Infants hospitalized years apart are colonized by the same room-sourced microbial strains.</title>
        <authorList>
            <person name="Brooks B."/>
            <person name="Olm M.R."/>
            <person name="Firek B.A."/>
            <person name="Baker R."/>
            <person name="Thomas B.C."/>
            <person name="Morowitz M.J."/>
            <person name="Banfield J.F."/>
        </authorList>
    </citation>
    <scope>NUCLEOTIDE SEQUENCE [LARGE SCALE GENOMIC DNA]</scope>
    <source>
        <strain evidence="1">S2_005_002_R2_29</strain>
    </source>
</reference>
<comment type="caution">
    <text evidence="1">The sequence shown here is derived from an EMBL/GenBank/DDBJ whole genome shotgun (WGS) entry which is preliminary data.</text>
</comment>
<evidence type="ECO:0000313" key="2">
    <source>
        <dbReference type="Proteomes" id="UP000249417"/>
    </source>
</evidence>
<name>A0A2W5PMB8_9BACT</name>
<evidence type="ECO:0000313" key="1">
    <source>
        <dbReference type="EMBL" id="PZQ45787.1"/>
    </source>
</evidence>
<dbReference type="EMBL" id="QFQB01000039">
    <property type="protein sequence ID" value="PZQ45787.1"/>
    <property type="molecule type" value="Genomic_DNA"/>
</dbReference>
<protein>
    <submittedName>
        <fullName evidence="1">Uncharacterized protein</fullName>
    </submittedName>
</protein>
<dbReference type="Proteomes" id="UP000249417">
    <property type="component" value="Unassembled WGS sequence"/>
</dbReference>
<gene>
    <name evidence="1" type="ORF">DI551_06515</name>
</gene>
<dbReference type="AlphaFoldDB" id="A0A2W5PMB8"/>